<evidence type="ECO:0000313" key="3">
    <source>
        <dbReference type="EMBL" id="KJF69997.1"/>
    </source>
</evidence>
<dbReference type="PANTHER" id="PTHR11091">
    <property type="entry name" value="OXIDOREDUCTASE-RELATED"/>
    <property type="match status" value="1"/>
</dbReference>
<reference evidence="3 4" key="1">
    <citation type="submission" date="2014-12" db="EMBL/GenBank/DDBJ databases">
        <authorList>
            <person name="Kuzmanovic N."/>
            <person name="Pulawska J."/>
            <person name="Obradovic A."/>
        </authorList>
    </citation>
    <scope>NUCLEOTIDE SEQUENCE [LARGE SCALE GENOMIC DNA]</scope>
    <source>
        <strain evidence="3 4">KFB 330</strain>
    </source>
</reference>
<dbReference type="Gene3D" id="3.30.1370.60">
    <property type="entry name" value="Hypothetical oxidoreductase yiak, domain 2"/>
    <property type="match status" value="1"/>
</dbReference>
<organism evidence="3 4">
    <name type="scientific">Agrobacterium arsenijevicii</name>
    <dbReference type="NCBI Taxonomy" id="1585697"/>
    <lineage>
        <taxon>Bacteria</taxon>
        <taxon>Pseudomonadati</taxon>
        <taxon>Pseudomonadota</taxon>
        <taxon>Alphaproteobacteria</taxon>
        <taxon>Hyphomicrobiales</taxon>
        <taxon>Rhizobiaceae</taxon>
        <taxon>Rhizobium/Agrobacterium group</taxon>
        <taxon>Agrobacterium</taxon>
    </lineage>
</organism>
<dbReference type="InterPro" id="IPR043144">
    <property type="entry name" value="Mal/L-sulf/L-lact_DH-like_ah"/>
</dbReference>
<evidence type="ECO:0000313" key="4">
    <source>
        <dbReference type="Proteomes" id="UP000032564"/>
    </source>
</evidence>
<dbReference type="InterPro" id="IPR036111">
    <property type="entry name" value="Mal/L-sulfo/L-lacto_DH-like_sf"/>
</dbReference>
<proteinExistence type="inferred from homology"/>
<dbReference type="SUPFAM" id="SSF89733">
    <property type="entry name" value="L-sulfolactate dehydrogenase-like"/>
    <property type="match status" value="1"/>
</dbReference>
<dbReference type="InterPro" id="IPR003767">
    <property type="entry name" value="Malate/L-lactate_DH-like"/>
</dbReference>
<dbReference type="Proteomes" id="UP000032564">
    <property type="component" value="Unassembled WGS sequence"/>
</dbReference>
<dbReference type="Pfam" id="PF02615">
    <property type="entry name" value="Ldh_2"/>
    <property type="match status" value="1"/>
</dbReference>
<keyword evidence="2" id="KW-0560">Oxidoreductase</keyword>
<sequence>MKRIDKESLEIFSAALLVAGGFRPEDAHKTAELLVWANLRGVESHGVLRIPRYIEMVGQGIINTTAEPVFARSLGAIATLDADGAPGAVGMELAVEKALELAGAYGIGLCSAVRITHAGAIGFFAEKIAERGMIGIVMTASKPLMVYHGARAEGVSTNPLAIAAPTRGRPLILDMSTAAVALGKIMAAKDAGASIPAGWAVDAAGKETTDPAKVSAVLPMAGPKGSGLSLMIEVLASVLGGNPLISAALGEKRDAGFNGLVIAINPGLIGDQEHFIDEVERLADAIKALPPAEGVDDVLLPGERGFAIADARIETGIPLAAGTANRLLAEAKKYHIEGPTALT</sequence>
<evidence type="ECO:0000256" key="2">
    <source>
        <dbReference type="ARBA" id="ARBA00023002"/>
    </source>
</evidence>
<gene>
    <name evidence="3" type="ORF">RP75_28855</name>
</gene>
<name>A0ABR5CZI0_9HYPH</name>
<evidence type="ECO:0000256" key="1">
    <source>
        <dbReference type="ARBA" id="ARBA00006056"/>
    </source>
</evidence>
<accession>A0ABR5CZI0</accession>
<comment type="similarity">
    <text evidence="1">Belongs to the LDH2/MDH2 oxidoreductase family.</text>
</comment>
<dbReference type="InterPro" id="IPR043143">
    <property type="entry name" value="Mal/L-sulf/L-lact_DH-like_NADP"/>
</dbReference>
<dbReference type="EMBL" id="JWIT01000056">
    <property type="protein sequence ID" value="KJF69997.1"/>
    <property type="molecule type" value="Genomic_DNA"/>
</dbReference>
<comment type="caution">
    <text evidence="3">The sequence shown here is derived from an EMBL/GenBank/DDBJ whole genome shotgun (WGS) entry which is preliminary data.</text>
</comment>
<keyword evidence="4" id="KW-1185">Reference proteome</keyword>
<protein>
    <submittedName>
        <fullName evidence="3">Dehydrogenase</fullName>
    </submittedName>
</protein>
<dbReference type="PANTHER" id="PTHR11091:SF0">
    <property type="entry name" value="MALATE DEHYDROGENASE"/>
    <property type="match status" value="1"/>
</dbReference>
<dbReference type="Gene3D" id="1.10.1530.10">
    <property type="match status" value="1"/>
</dbReference>